<dbReference type="Gene3D" id="3.90.1200.10">
    <property type="match status" value="1"/>
</dbReference>
<feature type="non-terminal residue" evidence="2">
    <location>
        <position position="1"/>
    </location>
</feature>
<dbReference type="InterPro" id="IPR002575">
    <property type="entry name" value="Aminoglycoside_PTrfase"/>
</dbReference>
<dbReference type="InterPro" id="IPR011009">
    <property type="entry name" value="Kinase-like_dom_sf"/>
</dbReference>
<accession>A0A812NWP9</accession>
<sequence>KLGAAATQSALAWLARLHAEFWGAHAEAAVAAGLHAVGCFWSLDNCRDQLANLPQDAFGRRLLLVAEAVDEWLKLELQSICHGDCKDHNMRVDDNLVSMFDFQWTGKACVGKDIAYCLICASGQLCSGDEAAYLAAYHVELSQQLAAQEEPSPTLEQVSACYRLALLDLARWMASYPYGWWGHGRVLKQAAEEVLQALDGGEVLSCADDYHVALNREFPAFSRIREK</sequence>
<dbReference type="AlphaFoldDB" id="A0A812NWP9"/>
<proteinExistence type="predicted"/>
<name>A0A812NWP9_SYMPI</name>
<reference evidence="2" key="1">
    <citation type="submission" date="2021-02" db="EMBL/GenBank/DDBJ databases">
        <authorList>
            <person name="Dougan E. K."/>
            <person name="Rhodes N."/>
            <person name="Thang M."/>
            <person name="Chan C."/>
        </authorList>
    </citation>
    <scope>NUCLEOTIDE SEQUENCE</scope>
</reference>
<evidence type="ECO:0000313" key="2">
    <source>
        <dbReference type="EMBL" id="CAE7324029.1"/>
    </source>
</evidence>
<organism evidence="2 3">
    <name type="scientific">Symbiodinium pilosum</name>
    <name type="common">Dinoflagellate</name>
    <dbReference type="NCBI Taxonomy" id="2952"/>
    <lineage>
        <taxon>Eukaryota</taxon>
        <taxon>Sar</taxon>
        <taxon>Alveolata</taxon>
        <taxon>Dinophyceae</taxon>
        <taxon>Suessiales</taxon>
        <taxon>Symbiodiniaceae</taxon>
        <taxon>Symbiodinium</taxon>
    </lineage>
</organism>
<evidence type="ECO:0000313" key="3">
    <source>
        <dbReference type="Proteomes" id="UP000649617"/>
    </source>
</evidence>
<comment type="caution">
    <text evidence="2">The sequence shown here is derived from an EMBL/GenBank/DDBJ whole genome shotgun (WGS) entry which is preliminary data.</text>
</comment>
<dbReference type="Proteomes" id="UP000649617">
    <property type="component" value="Unassembled WGS sequence"/>
</dbReference>
<keyword evidence="3" id="KW-1185">Reference proteome</keyword>
<evidence type="ECO:0000259" key="1">
    <source>
        <dbReference type="Pfam" id="PF01636"/>
    </source>
</evidence>
<gene>
    <name evidence="2" type="ORF">SPIL2461_LOCUS7493</name>
</gene>
<dbReference type="EMBL" id="CAJNIZ010011746">
    <property type="protein sequence ID" value="CAE7324029.1"/>
    <property type="molecule type" value="Genomic_DNA"/>
</dbReference>
<feature type="domain" description="Aminoglycoside phosphotransferase" evidence="1">
    <location>
        <begin position="12"/>
        <end position="138"/>
    </location>
</feature>
<dbReference type="Pfam" id="PF01636">
    <property type="entry name" value="APH"/>
    <property type="match status" value="1"/>
</dbReference>
<protein>
    <recommendedName>
        <fullName evidence="1">Aminoglycoside phosphotransferase domain-containing protein</fullName>
    </recommendedName>
</protein>
<feature type="non-terminal residue" evidence="2">
    <location>
        <position position="227"/>
    </location>
</feature>
<dbReference type="SUPFAM" id="SSF56112">
    <property type="entry name" value="Protein kinase-like (PK-like)"/>
    <property type="match status" value="1"/>
</dbReference>
<dbReference type="OrthoDB" id="411145at2759"/>